<dbReference type="EMBL" id="AWGB01000001">
    <property type="protein sequence ID" value="ESQ94658.1"/>
    <property type="molecule type" value="Genomic_DNA"/>
</dbReference>
<dbReference type="STRING" id="1121022.GCA_000376105_01455"/>
<keyword evidence="1 2" id="KW-0597">Phosphoprotein</keyword>
<organism evidence="4 5">
    <name type="scientific">Asticcacaulis benevestitus DSM 16100 = ATCC BAA-896</name>
    <dbReference type="NCBI Taxonomy" id="1121022"/>
    <lineage>
        <taxon>Bacteria</taxon>
        <taxon>Pseudomonadati</taxon>
        <taxon>Pseudomonadota</taxon>
        <taxon>Alphaproteobacteria</taxon>
        <taxon>Caulobacterales</taxon>
        <taxon>Caulobacteraceae</taxon>
        <taxon>Asticcacaulis</taxon>
    </lineage>
</organism>
<feature type="modified residue" description="4-aspartylphosphate" evidence="2">
    <location>
        <position position="63"/>
    </location>
</feature>
<gene>
    <name evidence="4" type="ORF">ABENE_00770</name>
</gene>
<evidence type="ECO:0000313" key="4">
    <source>
        <dbReference type="EMBL" id="ESQ94658.1"/>
    </source>
</evidence>
<accession>V4RU20</accession>
<keyword evidence="5" id="KW-1185">Reference proteome</keyword>
<dbReference type="SMART" id="SM00448">
    <property type="entry name" value="REC"/>
    <property type="match status" value="1"/>
</dbReference>
<dbReference type="Proteomes" id="UP000017837">
    <property type="component" value="Unassembled WGS sequence"/>
</dbReference>
<dbReference type="Pfam" id="PF00072">
    <property type="entry name" value="Response_reg"/>
    <property type="match status" value="1"/>
</dbReference>
<name>V4RU20_9CAUL</name>
<dbReference type="PATRIC" id="fig|1121022.4.peg.151"/>
<evidence type="ECO:0000313" key="5">
    <source>
        <dbReference type="Proteomes" id="UP000017837"/>
    </source>
</evidence>
<dbReference type="eggNOG" id="COG3706">
    <property type="taxonomic scope" value="Bacteria"/>
</dbReference>
<evidence type="ECO:0000256" key="1">
    <source>
        <dbReference type="ARBA" id="ARBA00022553"/>
    </source>
</evidence>
<evidence type="ECO:0000256" key="2">
    <source>
        <dbReference type="PROSITE-ProRule" id="PRU00169"/>
    </source>
</evidence>
<dbReference type="SUPFAM" id="SSF52172">
    <property type="entry name" value="CheY-like"/>
    <property type="match status" value="1"/>
</dbReference>
<dbReference type="InterPro" id="IPR001789">
    <property type="entry name" value="Sig_transdc_resp-reg_receiver"/>
</dbReference>
<dbReference type="GO" id="GO:0000160">
    <property type="term" value="P:phosphorelay signal transduction system"/>
    <property type="evidence" value="ECO:0007669"/>
    <property type="project" value="InterPro"/>
</dbReference>
<evidence type="ECO:0000259" key="3">
    <source>
        <dbReference type="PROSITE" id="PS50110"/>
    </source>
</evidence>
<proteinExistence type="predicted"/>
<dbReference type="PROSITE" id="PS50110">
    <property type="entry name" value="RESPONSE_REGULATORY"/>
    <property type="match status" value="1"/>
</dbReference>
<reference evidence="4 5" key="1">
    <citation type="journal article" date="2014" name="Nature">
        <title>Sequential evolution of bacterial morphology by co-option of a developmental regulator.</title>
        <authorList>
            <person name="Jiang C."/>
            <person name="Brown P.J."/>
            <person name="Ducret A."/>
            <person name="Brun Y.V."/>
        </authorList>
    </citation>
    <scope>NUCLEOTIDE SEQUENCE [LARGE SCALE GENOMIC DNA]</scope>
    <source>
        <strain evidence="4 5">DSM 16100</strain>
    </source>
</reference>
<dbReference type="InterPro" id="IPR011006">
    <property type="entry name" value="CheY-like_superfamily"/>
</dbReference>
<dbReference type="AlphaFoldDB" id="V4RU20"/>
<dbReference type="PANTHER" id="PTHR44591">
    <property type="entry name" value="STRESS RESPONSE REGULATOR PROTEIN 1"/>
    <property type="match status" value="1"/>
</dbReference>
<sequence>MQKAPVPMPNHATRVLVVDDNYPSAMTLTWAMEGNGHNVRTCHNGRDAVEMALSFHPEVVLLDIGMPVMNGLEACRALRQQPHMNDAMIIAQTAWDDAGMRGKTLAAGFDFHLVKPIDLGEVERLVLTTHNT</sequence>
<feature type="domain" description="Response regulatory" evidence="3">
    <location>
        <begin position="14"/>
        <end position="130"/>
    </location>
</feature>
<dbReference type="InterPro" id="IPR050595">
    <property type="entry name" value="Bact_response_regulator"/>
</dbReference>
<dbReference type="Gene3D" id="3.40.50.2300">
    <property type="match status" value="1"/>
</dbReference>
<protein>
    <recommendedName>
        <fullName evidence="3">Response regulatory domain-containing protein</fullName>
    </recommendedName>
</protein>
<comment type="caution">
    <text evidence="4">The sequence shown here is derived from an EMBL/GenBank/DDBJ whole genome shotgun (WGS) entry which is preliminary data.</text>
</comment>
<dbReference type="PANTHER" id="PTHR44591:SF3">
    <property type="entry name" value="RESPONSE REGULATORY DOMAIN-CONTAINING PROTEIN"/>
    <property type="match status" value="1"/>
</dbReference>
<dbReference type="OrthoDB" id="5292887at2"/>